<dbReference type="EMBL" id="GU474839">
    <property type="protein sequence ID" value="ADI16485.1"/>
    <property type="molecule type" value="Genomic_DNA"/>
</dbReference>
<sequence>MPLVPALVKFSVGMKSVVQNYRTPVLRSFELLRLANWKYFKGGERRGREQHSLTTQSKEAPNIDVRGFLDDHTDRVTRAAYLLVY</sequence>
<protein>
    <submittedName>
        <fullName evidence="1">Uncharacterized protein</fullName>
    </submittedName>
</protein>
<dbReference type="AlphaFoldDB" id="E0XPZ4"/>
<proteinExistence type="predicted"/>
<name>E0XPZ4_9BACT</name>
<reference evidence="1" key="1">
    <citation type="journal article" date="2011" name="Environ. Microbiol.">
        <title>Time-series analyses of Monterey Bay coastal microbial picoplankton using a 'genome proxy' microarray.</title>
        <authorList>
            <person name="Rich V.I."/>
            <person name="Pham V.D."/>
            <person name="Eppley J."/>
            <person name="Shi Y."/>
            <person name="DeLong E.F."/>
        </authorList>
    </citation>
    <scope>NUCLEOTIDE SEQUENCE</scope>
</reference>
<organism evidence="1">
    <name type="scientific">uncultured bacterium HF4000_05M23</name>
    <dbReference type="NCBI Taxonomy" id="542534"/>
    <lineage>
        <taxon>Bacteria</taxon>
        <taxon>environmental samples</taxon>
    </lineage>
</organism>
<accession>E0XPZ4</accession>
<evidence type="ECO:0000313" key="1">
    <source>
        <dbReference type="EMBL" id="ADI16485.1"/>
    </source>
</evidence>